<dbReference type="Gene3D" id="1.20.58.220">
    <property type="entry name" value="Phosphate transport system protein phou homolog 2, domain 2"/>
    <property type="match status" value="1"/>
</dbReference>
<keyword evidence="3" id="KW-1185">Reference proteome</keyword>
<gene>
    <name evidence="2" type="ORF">F1189_02840</name>
</gene>
<sequence length="645" mass="69472">MKTDVLDVIGETGLQHAAAVNAALAANDRVKFLFSLLQMALSHAAHPDQPAAGLRRERLAAGVEDASLDAVVAGARRAGPRVAIPSARAVLARVAAEMRLMAAPVLAGPQGDEFAARLEALLAEMPQAADDLVDPAAIAAMTQAGRRGEDSLHQLVMDLHRALNAMQAALARETLDGAAVYGLDDERDRARVRAFMAGVNRTAPLKFDHPGLATTATRSGERLVIQNDIGTTDAHVIVVHVEGLVAEVTYTDVHAERLAFLQSLFDRFPVSWTGTDTRLAAGLAEGAPFHMTVGRLEATDEAGLLAWLDVLGSRLVFLIDWNRARKALRPFLRGPARVDVLRWAADEELGHRGFLELGGPRLIYDAIEAAAGSAMHFGDRLCDVLGDAAAEAFVRFVLRTASEGLRARRSQRLIRDRIRAELQTHFSNEGRRLLGRASDHAGLVFEIATLVRDGIAAVGAGEGGFDRLARRARRFEHDADEILAELREAVRRRSDHAAVLRLTESADDAADQLEEAAFLLELLAGLDPAGRVIDRLTALADLLVEGAQEWIKALGHAGSIGTEGGGPLHEDADDFLVAIDRVLALEHAADDAERALRHAAVQHAQHFRQLHLYSEIGRALEEAADALKRSGLITRDVVLGNAMPV</sequence>
<dbReference type="InterPro" id="IPR038078">
    <property type="entry name" value="PhoU-like_sf"/>
</dbReference>
<proteinExistence type="inferred from homology"/>
<dbReference type="OrthoDB" id="7244081at2"/>
<name>A0A5M6J235_9PROT</name>
<organism evidence="2 3">
    <name type="scientific">Rhodovastum atsumiense</name>
    <dbReference type="NCBI Taxonomy" id="504468"/>
    <lineage>
        <taxon>Bacteria</taxon>
        <taxon>Pseudomonadati</taxon>
        <taxon>Pseudomonadota</taxon>
        <taxon>Alphaproteobacteria</taxon>
        <taxon>Acetobacterales</taxon>
        <taxon>Acetobacteraceae</taxon>
        <taxon>Rhodovastum</taxon>
    </lineage>
</organism>
<evidence type="ECO:0000313" key="3">
    <source>
        <dbReference type="Proteomes" id="UP000325255"/>
    </source>
</evidence>
<dbReference type="AlphaFoldDB" id="A0A5M6J235"/>
<dbReference type="RefSeq" id="WP_150039089.1">
    <property type="nucleotide sequence ID" value="NZ_OW485601.1"/>
</dbReference>
<dbReference type="Proteomes" id="UP000325255">
    <property type="component" value="Unassembled WGS sequence"/>
</dbReference>
<comment type="caution">
    <text evidence="2">The sequence shown here is derived from an EMBL/GenBank/DDBJ whole genome shotgun (WGS) entry which is preliminary data.</text>
</comment>
<evidence type="ECO:0000256" key="1">
    <source>
        <dbReference type="ARBA" id="ARBA00008591"/>
    </source>
</evidence>
<protein>
    <submittedName>
        <fullName evidence="2">DUF47 family protein</fullName>
    </submittedName>
</protein>
<accession>A0A5M6J235</accession>
<dbReference type="EMBL" id="VWPK01000003">
    <property type="protein sequence ID" value="KAA5614147.1"/>
    <property type="molecule type" value="Genomic_DNA"/>
</dbReference>
<evidence type="ECO:0000313" key="2">
    <source>
        <dbReference type="EMBL" id="KAA5614147.1"/>
    </source>
</evidence>
<dbReference type="InterPro" id="IPR018445">
    <property type="entry name" value="Put_Phosphate_transp_reg"/>
</dbReference>
<dbReference type="Pfam" id="PF01865">
    <property type="entry name" value="PhoU_div"/>
    <property type="match status" value="1"/>
</dbReference>
<comment type="similarity">
    <text evidence="1">Belongs to the UPF0111 family.</text>
</comment>
<reference evidence="2 3" key="1">
    <citation type="submission" date="2019-09" db="EMBL/GenBank/DDBJ databases">
        <title>Genome sequence of Rhodovastum atsumiense, a diverse member of the Acetobacteraceae family of non-sulfur purple photosynthetic bacteria.</title>
        <authorList>
            <person name="Meyer T."/>
            <person name="Kyndt J."/>
        </authorList>
    </citation>
    <scope>NUCLEOTIDE SEQUENCE [LARGE SCALE GENOMIC DNA]</scope>
    <source>
        <strain evidence="2 3">DSM 21279</strain>
    </source>
</reference>